<dbReference type="Proteomes" id="UP001595630">
    <property type="component" value="Unassembled WGS sequence"/>
</dbReference>
<comment type="caution">
    <text evidence="1">The sequence shown here is derived from an EMBL/GenBank/DDBJ whole genome shotgun (WGS) entry which is preliminary data.</text>
</comment>
<evidence type="ECO:0000313" key="2">
    <source>
        <dbReference type="Proteomes" id="UP001595630"/>
    </source>
</evidence>
<accession>A0ABV7T8I8</accession>
<keyword evidence="2" id="KW-1185">Reference proteome</keyword>
<reference evidence="2" key="1">
    <citation type="journal article" date="2019" name="Int. J. Syst. Evol. Microbiol.">
        <title>The Global Catalogue of Microorganisms (GCM) 10K type strain sequencing project: providing services to taxonomists for standard genome sequencing and annotation.</title>
        <authorList>
            <consortium name="The Broad Institute Genomics Platform"/>
            <consortium name="The Broad Institute Genome Sequencing Center for Infectious Disease"/>
            <person name="Wu L."/>
            <person name="Ma J."/>
        </authorList>
    </citation>
    <scope>NUCLEOTIDE SEQUENCE [LARGE SCALE GENOMIC DNA]</scope>
    <source>
        <strain evidence="2">KCTC 42447</strain>
    </source>
</reference>
<organism evidence="1 2">
    <name type="scientific">Stutzerimonas tarimensis</name>
    <dbReference type="NCBI Taxonomy" id="1507735"/>
    <lineage>
        <taxon>Bacteria</taxon>
        <taxon>Pseudomonadati</taxon>
        <taxon>Pseudomonadota</taxon>
        <taxon>Gammaproteobacteria</taxon>
        <taxon>Pseudomonadales</taxon>
        <taxon>Pseudomonadaceae</taxon>
        <taxon>Stutzerimonas</taxon>
    </lineage>
</organism>
<dbReference type="RefSeq" id="WP_386365947.1">
    <property type="nucleotide sequence ID" value="NZ_JBHRXZ010000024.1"/>
</dbReference>
<dbReference type="InterPro" id="IPR025516">
    <property type="entry name" value="DUF4404"/>
</dbReference>
<name>A0ABV7T8I8_9GAMM</name>
<sequence>MAAQALQLQLQELRDQLDQGTPLSEEERASLHALAQEIEIRLASERTQPQTEDSLVDGVHLAVERFEVSHPNMAITLRNIMQSLASMGI</sequence>
<proteinExistence type="predicted"/>
<evidence type="ECO:0000313" key="1">
    <source>
        <dbReference type="EMBL" id="MFC3608897.1"/>
    </source>
</evidence>
<dbReference type="EMBL" id="JBHRXZ010000024">
    <property type="protein sequence ID" value="MFC3608897.1"/>
    <property type="molecule type" value="Genomic_DNA"/>
</dbReference>
<protein>
    <submittedName>
        <fullName evidence="1">DUF4404 family protein</fullName>
    </submittedName>
</protein>
<gene>
    <name evidence="1" type="ORF">ACFOMF_14015</name>
</gene>
<dbReference type="Pfam" id="PF14357">
    <property type="entry name" value="DUF4404"/>
    <property type="match status" value="1"/>
</dbReference>